<accession>A0AAV4XJC3</accession>
<dbReference type="EMBL" id="BPLR01000422">
    <property type="protein sequence ID" value="GIY94738.1"/>
    <property type="molecule type" value="Genomic_DNA"/>
</dbReference>
<evidence type="ECO:0000313" key="1">
    <source>
        <dbReference type="EMBL" id="GIY94738.1"/>
    </source>
</evidence>
<proteinExistence type="predicted"/>
<dbReference type="AlphaFoldDB" id="A0AAV4XJC3"/>
<sequence>MAFSEENLQSPKMGVEKQISRFRFSGNRVGLSGVEYNTKTGVIFHTYNTIQTEASKTCDVELCSTHFGHQGGDAPEFIKQLSSRLRNVCRSQLTVIVSKCLACVHDSDHFSDEYLTL</sequence>
<name>A0AAV4XJC3_CAEEX</name>
<protein>
    <submittedName>
        <fullName evidence="1">Uncharacterized protein</fullName>
    </submittedName>
</protein>
<dbReference type="Proteomes" id="UP001054945">
    <property type="component" value="Unassembled WGS sequence"/>
</dbReference>
<evidence type="ECO:0000313" key="2">
    <source>
        <dbReference type="Proteomes" id="UP001054945"/>
    </source>
</evidence>
<reference evidence="1 2" key="1">
    <citation type="submission" date="2021-06" db="EMBL/GenBank/DDBJ databases">
        <title>Caerostris extrusa draft genome.</title>
        <authorList>
            <person name="Kono N."/>
            <person name="Arakawa K."/>
        </authorList>
    </citation>
    <scope>NUCLEOTIDE SEQUENCE [LARGE SCALE GENOMIC DNA]</scope>
</reference>
<comment type="caution">
    <text evidence="1">The sequence shown here is derived from an EMBL/GenBank/DDBJ whole genome shotgun (WGS) entry which is preliminary data.</text>
</comment>
<gene>
    <name evidence="1" type="ORF">CEXT_27881</name>
</gene>
<keyword evidence="2" id="KW-1185">Reference proteome</keyword>
<organism evidence="1 2">
    <name type="scientific">Caerostris extrusa</name>
    <name type="common">Bark spider</name>
    <name type="synonym">Caerostris bankana</name>
    <dbReference type="NCBI Taxonomy" id="172846"/>
    <lineage>
        <taxon>Eukaryota</taxon>
        <taxon>Metazoa</taxon>
        <taxon>Ecdysozoa</taxon>
        <taxon>Arthropoda</taxon>
        <taxon>Chelicerata</taxon>
        <taxon>Arachnida</taxon>
        <taxon>Araneae</taxon>
        <taxon>Araneomorphae</taxon>
        <taxon>Entelegynae</taxon>
        <taxon>Araneoidea</taxon>
        <taxon>Araneidae</taxon>
        <taxon>Caerostris</taxon>
    </lineage>
</organism>